<dbReference type="AlphaFoldDB" id="A0AAU9CWU5"/>
<organism evidence="11 12">
    <name type="scientific">Fulvitalea axinellae</name>
    <dbReference type="NCBI Taxonomy" id="1182444"/>
    <lineage>
        <taxon>Bacteria</taxon>
        <taxon>Pseudomonadati</taxon>
        <taxon>Bacteroidota</taxon>
        <taxon>Cytophagia</taxon>
        <taxon>Cytophagales</taxon>
        <taxon>Persicobacteraceae</taxon>
        <taxon>Fulvitalea</taxon>
    </lineage>
</organism>
<dbReference type="GO" id="GO:0008381">
    <property type="term" value="F:mechanosensitive monoatomic ion channel activity"/>
    <property type="evidence" value="ECO:0007669"/>
    <property type="project" value="InterPro"/>
</dbReference>
<dbReference type="Gene3D" id="2.30.30.60">
    <property type="match status" value="1"/>
</dbReference>
<dbReference type="Proteomes" id="UP001348817">
    <property type="component" value="Plasmid pFA1"/>
</dbReference>
<dbReference type="Pfam" id="PF21082">
    <property type="entry name" value="MS_channel_3rd"/>
    <property type="match status" value="1"/>
</dbReference>
<feature type="transmembrane region" description="Helical" evidence="8">
    <location>
        <begin position="12"/>
        <end position="32"/>
    </location>
</feature>
<evidence type="ECO:0000256" key="3">
    <source>
        <dbReference type="ARBA" id="ARBA00022475"/>
    </source>
</evidence>
<comment type="subcellular location">
    <subcellularLocation>
        <location evidence="1">Cell membrane</location>
        <topology evidence="1">Multi-pass membrane protein</topology>
    </subcellularLocation>
</comment>
<gene>
    <name evidence="11" type="ORF">FUAX_39390</name>
</gene>
<evidence type="ECO:0000313" key="11">
    <source>
        <dbReference type="EMBL" id="BDD11507.1"/>
    </source>
</evidence>
<dbReference type="SUPFAM" id="SSF82861">
    <property type="entry name" value="Mechanosensitive channel protein MscS (YggB), transmembrane region"/>
    <property type="match status" value="1"/>
</dbReference>
<evidence type="ECO:0000256" key="8">
    <source>
        <dbReference type="SAM" id="Phobius"/>
    </source>
</evidence>
<dbReference type="KEGG" id="fax:FUAX_39390"/>
<dbReference type="Gene3D" id="3.30.70.100">
    <property type="match status" value="1"/>
</dbReference>
<dbReference type="InterPro" id="IPR011014">
    <property type="entry name" value="MscS_channel_TM-2"/>
</dbReference>
<dbReference type="SUPFAM" id="SSF50182">
    <property type="entry name" value="Sm-like ribonucleoproteins"/>
    <property type="match status" value="1"/>
</dbReference>
<evidence type="ECO:0000256" key="2">
    <source>
        <dbReference type="ARBA" id="ARBA00008017"/>
    </source>
</evidence>
<feature type="compositionally biased region" description="Basic residues" evidence="7">
    <location>
        <begin position="299"/>
        <end position="312"/>
    </location>
</feature>
<keyword evidence="5 8" id="KW-1133">Transmembrane helix</keyword>
<dbReference type="Pfam" id="PF00924">
    <property type="entry name" value="MS_channel_2nd"/>
    <property type="match status" value="1"/>
</dbReference>
<geneLocation type="plasmid" evidence="11 12">
    <name>pFA1</name>
</geneLocation>
<dbReference type="EMBL" id="AP025315">
    <property type="protein sequence ID" value="BDD11507.1"/>
    <property type="molecule type" value="Genomic_DNA"/>
</dbReference>
<keyword evidence="6 8" id="KW-0472">Membrane</keyword>
<dbReference type="InterPro" id="IPR006685">
    <property type="entry name" value="MscS_channel_2nd"/>
</dbReference>
<dbReference type="PANTHER" id="PTHR30221">
    <property type="entry name" value="SMALL-CONDUCTANCE MECHANOSENSITIVE CHANNEL"/>
    <property type="match status" value="1"/>
</dbReference>
<dbReference type="InterPro" id="IPR011066">
    <property type="entry name" value="MscS_channel_C_sf"/>
</dbReference>
<evidence type="ECO:0000259" key="9">
    <source>
        <dbReference type="Pfam" id="PF00924"/>
    </source>
</evidence>
<dbReference type="InterPro" id="IPR045275">
    <property type="entry name" value="MscS_archaea/bacteria_type"/>
</dbReference>
<protein>
    <submittedName>
        <fullName evidence="11">Mechanosensitive ion channel protein MscS</fullName>
    </submittedName>
</protein>
<keyword evidence="4 8" id="KW-0812">Transmembrane</keyword>
<dbReference type="RefSeq" id="WP_338394997.1">
    <property type="nucleotide sequence ID" value="NZ_AP025315.1"/>
</dbReference>
<reference evidence="11 12" key="1">
    <citation type="submission" date="2021-12" db="EMBL/GenBank/DDBJ databases">
        <title>Genome sequencing of bacteria with rrn-lacking chromosome and rrn-plasmid.</title>
        <authorList>
            <person name="Anda M."/>
            <person name="Iwasaki W."/>
        </authorList>
    </citation>
    <scope>NUCLEOTIDE SEQUENCE [LARGE SCALE GENOMIC DNA]</scope>
    <source>
        <strain evidence="11 12">DSM 100852</strain>
        <plasmid evidence="11 12">pFA1</plasmid>
    </source>
</reference>
<evidence type="ECO:0000256" key="1">
    <source>
        <dbReference type="ARBA" id="ARBA00004651"/>
    </source>
</evidence>
<accession>A0AAU9CWU5</accession>
<feature type="compositionally biased region" description="Basic and acidic residues" evidence="7">
    <location>
        <begin position="318"/>
        <end position="335"/>
    </location>
</feature>
<evidence type="ECO:0000259" key="10">
    <source>
        <dbReference type="Pfam" id="PF21082"/>
    </source>
</evidence>
<dbReference type="InterPro" id="IPR049278">
    <property type="entry name" value="MS_channel_C"/>
</dbReference>
<feature type="domain" description="Mechanosensitive ion channel MscS C-terminal" evidence="10">
    <location>
        <begin position="181"/>
        <end position="272"/>
    </location>
</feature>
<sequence>MEFIYKIPEEIVDYTLLVGSTVLFVAVASFLIKKFFTKIIERHFDKIDADDTGLLFIRSSITYILGILGLFFILYNIPYFKDLGHTLFTSAGIFAAALAFASQKAFSNIVGGMFILLFKPFRVGDVVALDDGKMGTVEEISLRHTIIRDFEMRRVVIPNSVISDETIVNSNIVDRKVRKNIDFGVSYDTDLDQASDIISNILESHPLCVDTRYKKDLDEGIPKVVVRVVEWADSSIVLRAYAWAKNNSDAFVLKCDALKSVKKEFDKQGIEIPFPYRTLVFKNPLEVQDTSFEEEEKKPKAKNKTKVPRRKNATPLRDQNKISRDKSGKGASPEK</sequence>
<feature type="domain" description="Mechanosensitive ion channel MscS" evidence="9">
    <location>
        <begin position="105"/>
        <end position="171"/>
    </location>
</feature>
<dbReference type="PANTHER" id="PTHR30221:SF1">
    <property type="entry name" value="SMALL-CONDUCTANCE MECHANOSENSITIVE CHANNEL"/>
    <property type="match status" value="1"/>
</dbReference>
<keyword evidence="11" id="KW-0614">Plasmid</keyword>
<evidence type="ECO:0000256" key="5">
    <source>
        <dbReference type="ARBA" id="ARBA00022989"/>
    </source>
</evidence>
<keyword evidence="12" id="KW-1185">Reference proteome</keyword>
<evidence type="ECO:0000313" key="12">
    <source>
        <dbReference type="Proteomes" id="UP001348817"/>
    </source>
</evidence>
<dbReference type="InterPro" id="IPR010920">
    <property type="entry name" value="LSM_dom_sf"/>
</dbReference>
<proteinExistence type="inferred from homology"/>
<dbReference type="SUPFAM" id="SSF82689">
    <property type="entry name" value="Mechanosensitive channel protein MscS (YggB), C-terminal domain"/>
    <property type="match status" value="1"/>
</dbReference>
<keyword evidence="3" id="KW-1003">Cell membrane</keyword>
<dbReference type="Gene3D" id="1.10.287.1260">
    <property type="match status" value="1"/>
</dbReference>
<feature type="transmembrane region" description="Helical" evidence="8">
    <location>
        <begin position="53"/>
        <end position="77"/>
    </location>
</feature>
<feature type="region of interest" description="Disordered" evidence="7">
    <location>
        <begin position="290"/>
        <end position="335"/>
    </location>
</feature>
<feature type="transmembrane region" description="Helical" evidence="8">
    <location>
        <begin position="83"/>
        <end position="101"/>
    </location>
</feature>
<name>A0AAU9CWU5_9BACT</name>
<evidence type="ECO:0000256" key="7">
    <source>
        <dbReference type="SAM" id="MobiDB-lite"/>
    </source>
</evidence>
<comment type="similarity">
    <text evidence="2">Belongs to the MscS (TC 1.A.23) family.</text>
</comment>
<dbReference type="InterPro" id="IPR023408">
    <property type="entry name" value="MscS_beta-dom_sf"/>
</dbReference>
<evidence type="ECO:0000256" key="6">
    <source>
        <dbReference type="ARBA" id="ARBA00023136"/>
    </source>
</evidence>
<dbReference type="GO" id="GO:0005886">
    <property type="term" value="C:plasma membrane"/>
    <property type="evidence" value="ECO:0007669"/>
    <property type="project" value="UniProtKB-SubCell"/>
</dbReference>
<evidence type="ECO:0000256" key="4">
    <source>
        <dbReference type="ARBA" id="ARBA00022692"/>
    </source>
</evidence>